<dbReference type="PANTHER" id="PTHR23088:SF27">
    <property type="entry name" value="DEAMINATED GLUTATHIONE AMIDASE"/>
    <property type="match status" value="1"/>
</dbReference>
<dbReference type="GO" id="GO:0016811">
    <property type="term" value="F:hydrolase activity, acting on carbon-nitrogen (but not peptide) bonds, in linear amides"/>
    <property type="evidence" value="ECO:0007669"/>
    <property type="project" value="InterPro"/>
</dbReference>
<dbReference type="InterPro" id="IPR036526">
    <property type="entry name" value="C-N_Hydrolase_sf"/>
</dbReference>
<dbReference type="InterPro" id="IPR003010">
    <property type="entry name" value="C-N_Hydrolase"/>
</dbReference>
<dbReference type="Proteomes" id="UP000031671">
    <property type="component" value="Unassembled WGS sequence"/>
</dbReference>
<dbReference type="PANTHER" id="PTHR23088">
    <property type="entry name" value="NITRILASE-RELATED"/>
    <property type="match status" value="1"/>
</dbReference>
<name>A0A0B8NTK8_9VIBR</name>
<gene>
    <name evidence="3" type="ORF">JCM19231_4651</name>
</gene>
<accession>A0A0B8NTK8</accession>
<organism evidence="3 4">
    <name type="scientific">Vibrio ishigakensis</name>
    <dbReference type="NCBI Taxonomy" id="1481914"/>
    <lineage>
        <taxon>Bacteria</taxon>
        <taxon>Pseudomonadati</taxon>
        <taxon>Pseudomonadota</taxon>
        <taxon>Gammaproteobacteria</taxon>
        <taxon>Vibrionales</taxon>
        <taxon>Vibrionaceae</taxon>
        <taxon>Vibrio</taxon>
    </lineage>
</organism>
<evidence type="ECO:0000313" key="4">
    <source>
        <dbReference type="Proteomes" id="UP000031671"/>
    </source>
</evidence>
<comment type="caution">
    <text evidence="3">The sequence shown here is derived from an EMBL/GenBank/DDBJ whole genome shotgun (WGS) entry which is preliminary data.</text>
</comment>
<dbReference type="PROSITE" id="PS50263">
    <property type="entry name" value="CN_HYDROLASE"/>
    <property type="match status" value="1"/>
</dbReference>
<dbReference type="CDD" id="cd07572">
    <property type="entry name" value="nit"/>
    <property type="match status" value="1"/>
</dbReference>
<evidence type="ECO:0000313" key="3">
    <source>
        <dbReference type="EMBL" id="GAM54473.1"/>
    </source>
</evidence>
<protein>
    <submittedName>
        <fullName evidence="3">Amidohydrolase</fullName>
    </submittedName>
</protein>
<sequence length="270" mass="30085">MSSAKVGLIQMCSTDDLEHNLSYIEQQVIELARDGCKLIVTPENCLMFADKDSYFAIAEPIGAGPIQKRLSEIASQNGVWLVVGSFPTQANEGKLYSSCLVFDDLGLLVSSYNKIHLFDVDVDDEHGSYRESATFAHGEETRVVNTPVGRVGLSICYDVRFANLYRKLRLDRAEVMIVAAAFTAVTGEAHWETLLKARAIENQVYVIGVGQCGYHTESRQTWGHSMVIDPWGNKVCQSAMTPSNLQAEIHLSEVERVRRLMPVTEHFRAL</sequence>
<dbReference type="SUPFAM" id="SSF56317">
    <property type="entry name" value="Carbon-nitrogen hydrolase"/>
    <property type="match status" value="1"/>
</dbReference>
<reference evidence="3 4" key="1">
    <citation type="submission" date="2015-01" db="EMBL/GenBank/DDBJ databases">
        <title>Vibrio sp. C1 JCM 19231 whole genome shotgun sequence.</title>
        <authorList>
            <person name="Sawabe T."/>
            <person name="Meirelles P."/>
            <person name="Feng G."/>
            <person name="Sayaka M."/>
            <person name="Hattori M."/>
            <person name="Ohkuma M."/>
        </authorList>
    </citation>
    <scope>NUCLEOTIDE SEQUENCE [LARGE SCALE GENOMIC DNA]</scope>
    <source>
        <strain evidence="4">JCM 19231</strain>
    </source>
</reference>
<proteinExistence type="predicted"/>
<feature type="domain" description="CN hydrolase" evidence="2">
    <location>
        <begin position="4"/>
        <end position="256"/>
    </location>
</feature>
<dbReference type="AlphaFoldDB" id="A0A0B8NTK8"/>
<reference evidence="3 4" key="2">
    <citation type="submission" date="2015-01" db="EMBL/GenBank/DDBJ databases">
        <authorList>
            <consortium name="NBRP consortium"/>
            <person name="Sawabe T."/>
            <person name="Meirelles P."/>
            <person name="Feng G."/>
            <person name="Sayaka M."/>
            <person name="Hattori M."/>
            <person name="Ohkuma M."/>
        </authorList>
    </citation>
    <scope>NUCLEOTIDE SEQUENCE [LARGE SCALE GENOMIC DNA]</scope>
    <source>
        <strain evidence="4">JCM 19231</strain>
    </source>
</reference>
<dbReference type="Pfam" id="PF00795">
    <property type="entry name" value="CN_hydrolase"/>
    <property type="match status" value="1"/>
</dbReference>
<dbReference type="EMBL" id="BBRZ01000004">
    <property type="protein sequence ID" value="GAM54473.1"/>
    <property type="molecule type" value="Genomic_DNA"/>
</dbReference>
<dbReference type="RefSeq" id="WP_261834100.1">
    <property type="nucleotide sequence ID" value="NZ_AP024881.1"/>
</dbReference>
<evidence type="ECO:0000256" key="1">
    <source>
        <dbReference type="ARBA" id="ARBA00022801"/>
    </source>
</evidence>
<keyword evidence="4" id="KW-1185">Reference proteome</keyword>
<dbReference type="Gene3D" id="3.60.110.10">
    <property type="entry name" value="Carbon-nitrogen hydrolase"/>
    <property type="match status" value="1"/>
</dbReference>
<evidence type="ECO:0000259" key="2">
    <source>
        <dbReference type="PROSITE" id="PS50263"/>
    </source>
</evidence>
<keyword evidence="1 3" id="KW-0378">Hydrolase</keyword>
<dbReference type="InterPro" id="IPR045254">
    <property type="entry name" value="Nit1/2_C-N_Hydrolase"/>
</dbReference>